<name>A0A1G8F1B2_9ACTN</name>
<evidence type="ECO:0000256" key="2">
    <source>
        <dbReference type="ARBA" id="ARBA00022723"/>
    </source>
</evidence>
<keyword evidence="2" id="KW-0479">Metal-binding</keyword>
<reference evidence="4 5" key="1">
    <citation type="submission" date="2016-10" db="EMBL/GenBank/DDBJ databases">
        <authorList>
            <person name="de Groot N.N."/>
        </authorList>
    </citation>
    <scope>NUCLEOTIDE SEQUENCE [LARGE SCALE GENOMIC DNA]</scope>
    <source>
        <strain evidence="4 5">CPCC 201354</strain>
    </source>
</reference>
<evidence type="ECO:0000259" key="3">
    <source>
        <dbReference type="Pfam" id="PF13359"/>
    </source>
</evidence>
<dbReference type="GO" id="GO:0004519">
    <property type="term" value="F:endonuclease activity"/>
    <property type="evidence" value="ECO:0007669"/>
    <property type="project" value="UniProtKB-KW"/>
</dbReference>
<dbReference type="Proteomes" id="UP000198923">
    <property type="component" value="Unassembled WGS sequence"/>
</dbReference>
<dbReference type="STRING" id="504805.SAMN05421505_1224"/>
<keyword evidence="4" id="KW-0255">Endonuclease</keyword>
<feature type="domain" description="DDE Tnp4" evidence="3">
    <location>
        <begin position="116"/>
        <end position="266"/>
    </location>
</feature>
<protein>
    <submittedName>
        <fullName evidence="4">DDE superfamily endonuclease</fullName>
    </submittedName>
</protein>
<evidence type="ECO:0000256" key="1">
    <source>
        <dbReference type="ARBA" id="ARBA00001968"/>
    </source>
</evidence>
<gene>
    <name evidence="4" type="ORF">SAMN05421505_1224</name>
</gene>
<accession>A0A1G8F1B2</accession>
<keyword evidence="5" id="KW-1185">Reference proteome</keyword>
<dbReference type="InterPro" id="IPR027806">
    <property type="entry name" value="HARBI1_dom"/>
</dbReference>
<dbReference type="RefSeq" id="WP_245691236.1">
    <property type="nucleotide sequence ID" value="NZ_FNCN01000022.1"/>
</dbReference>
<sequence>MIPYPAMLDVSGDLVRFVCRPLRRERALRRTPKGSRAPTCWKHAVFAISWFRSRPNIALHGKAFGISQATAYRYPHEAVNVLAARAPDLREALGRAATDGVPHLILDGKVFDTDRCRIKTTSVKGEEIDEWSSGRTGAFGGNVQALCEPDGFPIWTSEVEPGGTVDLEAARRHVLPAAYPYTKTMPILADPGYQGAVRGVVIPFKQPSCGNALSIDNRTRNALQRALCCLGERGFALLTERWTTLQHITLSPSRLGDLVRADLVLVHFEHHRIK</sequence>
<dbReference type="Pfam" id="PF13359">
    <property type="entry name" value="DDE_Tnp_4"/>
    <property type="match status" value="1"/>
</dbReference>
<evidence type="ECO:0000313" key="4">
    <source>
        <dbReference type="EMBL" id="SDH75867.1"/>
    </source>
</evidence>
<dbReference type="AlphaFoldDB" id="A0A1G8F1B2"/>
<keyword evidence="4" id="KW-0378">Hydrolase</keyword>
<dbReference type="EMBL" id="FNCN01000022">
    <property type="protein sequence ID" value="SDH75867.1"/>
    <property type="molecule type" value="Genomic_DNA"/>
</dbReference>
<dbReference type="GO" id="GO:0046872">
    <property type="term" value="F:metal ion binding"/>
    <property type="evidence" value="ECO:0007669"/>
    <property type="project" value="UniProtKB-KW"/>
</dbReference>
<proteinExistence type="predicted"/>
<comment type="cofactor">
    <cofactor evidence="1">
        <name>a divalent metal cation</name>
        <dbReference type="ChEBI" id="CHEBI:60240"/>
    </cofactor>
</comment>
<keyword evidence="4" id="KW-0540">Nuclease</keyword>
<organism evidence="4 5">
    <name type="scientific">Sinosporangium album</name>
    <dbReference type="NCBI Taxonomy" id="504805"/>
    <lineage>
        <taxon>Bacteria</taxon>
        <taxon>Bacillati</taxon>
        <taxon>Actinomycetota</taxon>
        <taxon>Actinomycetes</taxon>
        <taxon>Streptosporangiales</taxon>
        <taxon>Streptosporangiaceae</taxon>
        <taxon>Sinosporangium</taxon>
    </lineage>
</organism>
<evidence type="ECO:0000313" key="5">
    <source>
        <dbReference type="Proteomes" id="UP000198923"/>
    </source>
</evidence>